<accession>A0ABU9SQS2</accession>
<organism evidence="2 3">
    <name type="scientific">Paraglaciecola mesophila</name>
    <dbReference type="NCBI Taxonomy" id="197222"/>
    <lineage>
        <taxon>Bacteria</taxon>
        <taxon>Pseudomonadati</taxon>
        <taxon>Pseudomonadota</taxon>
        <taxon>Gammaproteobacteria</taxon>
        <taxon>Alteromonadales</taxon>
        <taxon>Alteromonadaceae</taxon>
        <taxon>Paraglaciecola</taxon>
    </lineage>
</organism>
<comment type="caution">
    <text evidence="2">The sequence shown here is derived from an EMBL/GenBank/DDBJ whole genome shotgun (WGS) entry which is preliminary data.</text>
</comment>
<dbReference type="Gene3D" id="3.10.180.10">
    <property type="entry name" value="2,3-Dihydroxybiphenyl 1,2-Dioxygenase, domain 1"/>
    <property type="match status" value="1"/>
</dbReference>
<name>A0ABU9SQS2_9ALTE</name>
<sequence>MMQRVTGIGGVFFKAKDAPALRAWYKRHLGIDVQEWGGSSFAWRDANGQPTGGSTVWCINSTDEEAFSPSDMPFMINYRVEALHDLVTLLKAEGCEVLDKIEESENGIFAWVIDPEGNKVELWQPPEGQ</sequence>
<feature type="domain" description="VOC" evidence="1">
    <location>
        <begin position="7"/>
        <end position="125"/>
    </location>
</feature>
<keyword evidence="3" id="KW-1185">Reference proteome</keyword>
<dbReference type="RefSeq" id="WP_342880738.1">
    <property type="nucleotide sequence ID" value="NZ_JBBMQS010000001.1"/>
</dbReference>
<dbReference type="InterPro" id="IPR041581">
    <property type="entry name" value="Glyoxalase_6"/>
</dbReference>
<dbReference type="CDD" id="cd06587">
    <property type="entry name" value="VOC"/>
    <property type="match status" value="1"/>
</dbReference>
<evidence type="ECO:0000259" key="1">
    <source>
        <dbReference type="PROSITE" id="PS51819"/>
    </source>
</evidence>
<protein>
    <submittedName>
        <fullName evidence="2">VOC family protein</fullName>
    </submittedName>
</protein>
<dbReference type="PROSITE" id="PS51819">
    <property type="entry name" value="VOC"/>
    <property type="match status" value="1"/>
</dbReference>
<proteinExistence type="predicted"/>
<evidence type="ECO:0000313" key="2">
    <source>
        <dbReference type="EMBL" id="MEM5496225.1"/>
    </source>
</evidence>
<dbReference type="SUPFAM" id="SSF54593">
    <property type="entry name" value="Glyoxalase/Bleomycin resistance protein/Dihydroxybiphenyl dioxygenase"/>
    <property type="match status" value="1"/>
</dbReference>
<dbReference type="PANTHER" id="PTHR33993:SF5">
    <property type="entry name" value="GLYOXALASE"/>
    <property type="match status" value="1"/>
</dbReference>
<dbReference type="EMBL" id="JBBMQS010000001">
    <property type="protein sequence ID" value="MEM5496225.1"/>
    <property type="molecule type" value="Genomic_DNA"/>
</dbReference>
<evidence type="ECO:0000313" key="3">
    <source>
        <dbReference type="Proteomes" id="UP001461163"/>
    </source>
</evidence>
<dbReference type="Proteomes" id="UP001461163">
    <property type="component" value="Unassembled WGS sequence"/>
</dbReference>
<dbReference type="Pfam" id="PF18029">
    <property type="entry name" value="Glyoxalase_6"/>
    <property type="match status" value="1"/>
</dbReference>
<dbReference type="PANTHER" id="PTHR33993">
    <property type="entry name" value="GLYOXALASE-RELATED"/>
    <property type="match status" value="1"/>
</dbReference>
<gene>
    <name evidence="2" type="ORF">WNY77_02325</name>
</gene>
<dbReference type="InterPro" id="IPR052164">
    <property type="entry name" value="Anthracycline_SecMetBiosynth"/>
</dbReference>
<dbReference type="InterPro" id="IPR029068">
    <property type="entry name" value="Glyas_Bleomycin-R_OHBP_Dase"/>
</dbReference>
<reference evidence="2 3" key="1">
    <citation type="submission" date="2024-03" db="EMBL/GenBank/DDBJ databases">
        <title>Community enrichment and isolation of bacterial strains for fucoidan degradation.</title>
        <authorList>
            <person name="Sichert A."/>
        </authorList>
    </citation>
    <scope>NUCLEOTIDE SEQUENCE [LARGE SCALE GENOMIC DNA]</scope>
    <source>
        <strain evidence="2 3">AS12</strain>
    </source>
</reference>
<dbReference type="InterPro" id="IPR037523">
    <property type="entry name" value="VOC_core"/>
</dbReference>